<dbReference type="SUPFAM" id="SSF46689">
    <property type="entry name" value="Homeodomain-like"/>
    <property type="match status" value="1"/>
</dbReference>
<feature type="coiled-coil region" evidence="1">
    <location>
        <begin position="63"/>
        <end position="90"/>
    </location>
</feature>
<proteinExistence type="predicted"/>
<dbReference type="AlphaFoldDB" id="A0A6J7G9I7"/>
<dbReference type="Gene3D" id="1.10.10.60">
    <property type="entry name" value="Homeodomain-like"/>
    <property type="match status" value="1"/>
</dbReference>
<dbReference type="SUPFAM" id="SSF48498">
    <property type="entry name" value="Tetracyclin repressor-like, C-terminal domain"/>
    <property type="match status" value="1"/>
</dbReference>
<reference evidence="2" key="1">
    <citation type="submission" date="2020-05" db="EMBL/GenBank/DDBJ databases">
        <authorList>
            <person name="Chiriac C."/>
            <person name="Salcher M."/>
            <person name="Ghai R."/>
            <person name="Kavagutti S V."/>
        </authorList>
    </citation>
    <scope>NUCLEOTIDE SEQUENCE</scope>
</reference>
<gene>
    <name evidence="2" type="ORF">UFOPK3564_00821</name>
</gene>
<name>A0A6J7G9I7_9ZZZZ</name>
<dbReference type="InterPro" id="IPR036271">
    <property type="entry name" value="Tet_transcr_reg_TetR-rel_C_sf"/>
</dbReference>
<organism evidence="2">
    <name type="scientific">freshwater metagenome</name>
    <dbReference type="NCBI Taxonomy" id="449393"/>
    <lineage>
        <taxon>unclassified sequences</taxon>
        <taxon>metagenomes</taxon>
        <taxon>ecological metagenomes</taxon>
    </lineage>
</organism>
<protein>
    <submittedName>
        <fullName evidence="2">Unannotated protein</fullName>
    </submittedName>
</protein>
<accession>A0A6J7G9I7</accession>
<evidence type="ECO:0000313" key="2">
    <source>
        <dbReference type="EMBL" id="CAB4905022.1"/>
    </source>
</evidence>
<dbReference type="Gene3D" id="1.10.357.10">
    <property type="entry name" value="Tetracycline Repressor, domain 2"/>
    <property type="match status" value="1"/>
</dbReference>
<keyword evidence="1" id="KW-0175">Coiled coil</keyword>
<dbReference type="InterPro" id="IPR009057">
    <property type="entry name" value="Homeodomain-like_sf"/>
</dbReference>
<evidence type="ECO:0000256" key="1">
    <source>
        <dbReference type="SAM" id="Coils"/>
    </source>
</evidence>
<sequence>MVTVLSDRHEELADQLVALFLAEGFRRFTLGDLTQRLHCSKTTLYALGESKEQLVGNAVVRFFRAATSEVERATAEADGAEAKVAAYLSAVADALRPASAAFIADVAAHPTARRAYARNTKIAAGRVHELIDEGVASGDFREVHAAFVADTVANTMQRIQSGDVLRTTGLRDAEAYEELARLVLRGVRS</sequence>
<dbReference type="EMBL" id="CAFBMK010000032">
    <property type="protein sequence ID" value="CAB4905022.1"/>
    <property type="molecule type" value="Genomic_DNA"/>
</dbReference>